<accession>A0A7X0BZV4</accession>
<keyword evidence="1" id="KW-0732">Signal</keyword>
<feature type="chain" id="PRO_5038402548" description="DUF4097 domain-containing protein" evidence="1">
    <location>
        <begin position="27"/>
        <end position="228"/>
    </location>
</feature>
<evidence type="ECO:0000259" key="2">
    <source>
        <dbReference type="Pfam" id="PF13349"/>
    </source>
</evidence>
<dbReference type="RefSeq" id="WP_185082656.1">
    <property type="nucleotide sequence ID" value="NZ_JACHJB010000001.1"/>
</dbReference>
<evidence type="ECO:0000256" key="1">
    <source>
        <dbReference type="SAM" id="SignalP"/>
    </source>
</evidence>
<dbReference type="InterPro" id="IPR025164">
    <property type="entry name" value="Toastrack_DUF4097"/>
</dbReference>
<dbReference type="Pfam" id="PF13349">
    <property type="entry name" value="DUF4097"/>
    <property type="match status" value="1"/>
</dbReference>
<evidence type="ECO:0000313" key="4">
    <source>
        <dbReference type="Proteomes" id="UP000583800"/>
    </source>
</evidence>
<keyword evidence="4" id="KW-1185">Reference proteome</keyword>
<proteinExistence type="predicted"/>
<dbReference type="PROSITE" id="PS51257">
    <property type="entry name" value="PROKAR_LIPOPROTEIN"/>
    <property type="match status" value="1"/>
</dbReference>
<dbReference type="Proteomes" id="UP000583800">
    <property type="component" value="Unassembled WGS sequence"/>
</dbReference>
<dbReference type="Gene3D" id="2.160.20.120">
    <property type="match status" value="1"/>
</dbReference>
<feature type="signal peptide" evidence="1">
    <location>
        <begin position="1"/>
        <end position="26"/>
    </location>
</feature>
<evidence type="ECO:0000313" key="3">
    <source>
        <dbReference type="EMBL" id="MBB6344561.1"/>
    </source>
</evidence>
<sequence length="228" mass="23451">MKRIAIAGGLLASAALLTGCGLQGLAGPTNQDTATYDVTDKVTALRVEPGSGDAVISEYDGRAVHVTETLGWRGTKPEAEHVVEGDTLRLSYTCHDGPSCHVNYRIQVPKGLTVDVESGSGDVTLRSLSGTVKLSMGSGDVDGNGLTGKRLTADLGSGSMELKYAAAPDDARLETGSGDIMLRVPDGSYAVTTDMGSGDESISVKRDNASPHKMTIKAGSGDVSVLPG</sequence>
<reference evidence="3 4" key="1">
    <citation type="submission" date="2020-08" db="EMBL/GenBank/DDBJ databases">
        <title>Sequencing the genomes of 1000 actinobacteria strains.</title>
        <authorList>
            <person name="Klenk H.-P."/>
        </authorList>
    </citation>
    <scope>NUCLEOTIDE SEQUENCE [LARGE SCALE GENOMIC DNA]</scope>
    <source>
        <strain evidence="3 4">DSM 45913</strain>
    </source>
</reference>
<dbReference type="EMBL" id="JACHJB010000001">
    <property type="protein sequence ID" value="MBB6344561.1"/>
    <property type="molecule type" value="Genomic_DNA"/>
</dbReference>
<protein>
    <recommendedName>
        <fullName evidence="2">DUF4097 domain-containing protein</fullName>
    </recommendedName>
</protein>
<comment type="caution">
    <text evidence="3">The sequence shown here is derived from an EMBL/GenBank/DDBJ whole genome shotgun (WGS) entry which is preliminary data.</text>
</comment>
<feature type="domain" description="DUF4097" evidence="2">
    <location>
        <begin position="113"/>
        <end position="225"/>
    </location>
</feature>
<organism evidence="3 4">
    <name type="scientific">Nonomuraea muscovyensis</name>
    <dbReference type="NCBI Taxonomy" id="1124761"/>
    <lineage>
        <taxon>Bacteria</taxon>
        <taxon>Bacillati</taxon>
        <taxon>Actinomycetota</taxon>
        <taxon>Actinomycetes</taxon>
        <taxon>Streptosporangiales</taxon>
        <taxon>Streptosporangiaceae</taxon>
        <taxon>Nonomuraea</taxon>
    </lineage>
</organism>
<dbReference type="AlphaFoldDB" id="A0A7X0BZV4"/>
<gene>
    <name evidence="3" type="ORF">FHU36_001070</name>
</gene>
<name>A0A7X0BZV4_9ACTN</name>